<keyword evidence="3" id="KW-1185">Reference proteome</keyword>
<organism evidence="2 3">
    <name type="scientific">Hibiscus sabdariffa</name>
    <name type="common">roselle</name>
    <dbReference type="NCBI Taxonomy" id="183260"/>
    <lineage>
        <taxon>Eukaryota</taxon>
        <taxon>Viridiplantae</taxon>
        <taxon>Streptophyta</taxon>
        <taxon>Embryophyta</taxon>
        <taxon>Tracheophyta</taxon>
        <taxon>Spermatophyta</taxon>
        <taxon>Magnoliopsida</taxon>
        <taxon>eudicotyledons</taxon>
        <taxon>Gunneridae</taxon>
        <taxon>Pentapetalae</taxon>
        <taxon>rosids</taxon>
        <taxon>malvids</taxon>
        <taxon>Malvales</taxon>
        <taxon>Malvaceae</taxon>
        <taxon>Malvoideae</taxon>
        <taxon>Hibiscus</taxon>
    </lineage>
</organism>
<gene>
    <name evidence="2" type="ORF">V6N12_030535</name>
</gene>
<protein>
    <submittedName>
        <fullName evidence="2">Uncharacterized protein</fullName>
    </submittedName>
</protein>
<evidence type="ECO:0000313" key="3">
    <source>
        <dbReference type="Proteomes" id="UP001472677"/>
    </source>
</evidence>
<feature type="compositionally biased region" description="Basic and acidic residues" evidence="1">
    <location>
        <begin position="48"/>
        <end position="60"/>
    </location>
</feature>
<feature type="compositionally biased region" description="Polar residues" evidence="1">
    <location>
        <begin position="61"/>
        <end position="90"/>
    </location>
</feature>
<evidence type="ECO:0000256" key="1">
    <source>
        <dbReference type="SAM" id="MobiDB-lite"/>
    </source>
</evidence>
<evidence type="ECO:0000313" key="2">
    <source>
        <dbReference type="EMBL" id="KAK8504439.1"/>
    </source>
</evidence>
<accession>A0ABR2BBD3</accession>
<comment type="caution">
    <text evidence="2">The sequence shown here is derived from an EMBL/GenBank/DDBJ whole genome shotgun (WGS) entry which is preliminary data.</text>
</comment>
<dbReference type="Proteomes" id="UP001472677">
    <property type="component" value="Unassembled WGS sequence"/>
</dbReference>
<reference evidence="2 3" key="1">
    <citation type="journal article" date="2024" name="G3 (Bethesda)">
        <title>Genome assembly of Hibiscus sabdariffa L. provides insights into metabolisms of medicinal natural products.</title>
        <authorList>
            <person name="Kim T."/>
        </authorList>
    </citation>
    <scope>NUCLEOTIDE SEQUENCE [LARGE SCALE GENOMIC DNA]</scope>
    <source>
        <strain evidence="2">TK-2024</strain>
        <tissue evidence="2">Old leaves</tissue>
    </source>
</reference>
<feature type="compositionally biased region" description="Polar residues" evidence="1">
    <location>
        <begin position="98"/>
        <end position="107"/>
    </location>
</feature>
<dbReference type="EMBL" id="JBBPBM010000142">
    <property type="protein sequence ID" value="KAK8504439.1"/>
    <property type="molecule type" value="Genomic_DNA"/>
</dbReference>
<proteinExistence type="predicted"/>
<name>A0ABR2BBD3_9ROSI</name>
<sequence>MGGSTSRLTRSRFAALSQLNDTIDFEDNQIGKIGQNDHSTGTLGLDLARGKSVDPPHAESSKNNNKGSEPLQPGNSSNKQQSILVRQGSSPKGIEAENSGNSLQFASVDQARNGKVLPMSITGSGAGKGQGLVENLSTELEKAQSDIVQHGTGMSASLHGDADEVQWRENTAFDTTWFEEMQD</sequence>
<feature type="region of interest" description="Disordered" evidence="1">
    <location>
        <begin position="26"/>
        <end position="107"/>
    </location>
</feature>